<dbReference type="PROSITE" id="PS50931">
    <property type="entry name" value="HTH_LYSR"/>
    <property type="match status" value="1"/>
</dbReference>
<dbReference type="InterPro" id="IPR005119">
    <property type="entry name" value="LysR_subst-bd"/>
</dbReference>
<accession>A0A0E3BIC5</accession>
<dbReference type="SUPFAM" id="SSF53850">
    <property type="entry name" value="Periplasmic binding protein-like II"/>
    <property type="match status" value="1"/>
</dbReference>
<keyword evidence="2" id="KW-0805">Transcription regulation</keyword>
<dbReference type="InterPro" id="IPR036390">
    <property type="entry name" value="WH_DNA-bd_sf"/>
</dbReference>
<dbReference type="PANTHER" id="PTHR30537:SF5">
    <property type="entry name" value="HTH-TYPE TRANSCRIPTIONAL ACTIVATOR TTDR-RELATED"/>
    <property type="match status" value="1"/>
</dbReference>
<comment type="similarity">
    <text evidence="1">Belongs to the LysR transcriptional regulatory family.</text>
</comment>
<dbReference type="InterPro" id="IPR000847">
    <property type="entry name" value="LysR_HTH_N"/>
</dbReference>
<dbReference type="GO" id="GO:0006351">
    <property type="term" value="P:DNA-templated transcription"/>
    <property type="evidence" value="ECO:0007669"/>
    <property type="project" value="TreeGrafter"/>
</dbReference>
<dbReference type="Pfam" id="PF00126">
    <property type="entry name" value="HTH_1"/>
    <property type="match status" value="1"/>
</dbReference>
<evidence type="ECO:0000256" key="2">
    <source>
        <dbReference type="ARBA" id="ARBA00023015"/>
    </source>
</evidence>
<gene>
    <name evidence="6" type="ORF">P245_09065</name>
</gene>
<dbReference type="FunFam" id="1.10.10.10:FF:000001">
    <property type="entry name" value="LysR family transcriptional regulator"/>
    <property type="match status" value="1"/>
</dbReference>
<dbReference type="InterPro" id="IPR036388">
    <property type="entry name" value="WH-like_DNA-bd_sf"/>
</dbReference>
<evidence type="ECO:0000313" key="7">
    <source>
        <dbReference type="Proteomes" id="UP000029567"/>
    </source>
</evidence>
<proteinExistence type="inferred from homology"/>
<evidence type="ECO:0000256" key="1">
    <source>
        <dbReference type="ARBA" id="ARBA00009437"/>
    </source>
</evidence>
<dbReference type="CDD" id="cd08422">
    <property type="entry name" value="PBP2_CrgA_like"/>
    <property type="match status" value="1"/>
</dbReference>
<organism evidence="6 7">
    <name type="scientific">Comamonas thiooxydans</name>
    <dbReference type="NCBI Taxonomy" id="363952"/>
    <lineage>
        <taxon>Bacteria</taxon>
        <taxon>Pseudomonadati</taxon>
        <taxon>Pseudomonadota</taxon>
        <taxon>Betaproteobacteria</taxon>
        <taxon>Burkholderiales</taxon>
        <taxon>Comamonadaceae</taxon>
        <taxon>Comamonas</taxon>
    </lineage>
</organism>
<dbReference type="Pfam" id="PF03466">
    <property type="entry name" value="LysR_substrate"/>
    <property type="match status" value="1"/>
</dbReference>
<keyword evidence="4" id="KW-0804">Transcription</keyword>
<evidence type="ECO:0000259" key="5">
    <source>
        <dbReference type="PROSITE" id="PS50931"/>
    </source>
</evidence>
<comment type="caution">
    <text evidence="6">The sequence shown here is derived from an EMBL/GenBank/DDBJ whole genome shotgun (WGS) entry which is preliminary data.</text>
</comment>
<reference evidence="6 7" key="1">
    <citation type="submission" date="2013-09" db="EMBL/GenBank/DDBJ databases">
        <title>High correlation between genotypes and phenotypes of environmental bacteria Comamonas testosteroni strains.</title>
        <authorList>
            <person name="Liu L."/>
            <person name="Zhu W."/>
            <person name="Xia X."/>
            <person name="Xu B."/>
            <person name="Luo M."/>
            <person name="Wang G."/>
        </authorList>
    </citation>
    <scope>NUCLEOTIDE SEQUENCE [LARGE SCALE GENOMIC DNA]</scope>
    <source>
        <strain evidence="6 7">JL14</strain>
    </source>
</reference>
<dbReference type="GO" id="GO:0003700">
    <property type="term" value="F:DNA-binding transcription factor activity"/>
    <property type="evidence" value="ECO:0007669"/>
    <property type="project" value="InterPro"/>
</dbReference>
<dbReference type="Gene3D" id="3.40.190.290">
    <property type="match status" value="1"/>
</dbReference>
<dbReference type="EMBL" id="AWTN01000084">
    <property type="protein sequence ID" value="KGG93283.1"/>
    <property type="molecule type" value="Genomic_DNA"/>
</dbReference>
<evidence type="ECO:0000256" key="4">
    <source>
        <dbReference type="ARBA" id="ARBA00023163"/>
    </source>
</evidence>
<dbReference type="InterPro" id="IPR058163">
    <property type="entry name" value="LysR-type_TF_proteobact-type"/>
</dbReference>
<dbReference type="GO" id="GO:0043565">
    <property type="term" value="F:sequence-specific DNA binding"/>
    <property type="evidence" value="ECO:0007669"/>
    <property type="project" value="TreeGrafter"/>
</dbReference>
<dbReference type="PANTHER" id="PTHR30537">
    <property type="entry name" value="HTH-TYPE TRANSCRIPTIONAL REGULATOR"/>
    <property type="match status" value="1"/>
</dbReference>
<sequence>MAFIKTNHSPTEKNHTDRLTALQVFHRVAQRGSFAEAGRSLGLSPAAISKNIAELEAHVGTRLIQRTTRRMALTEEGRLYLEHVTRALDALADADSALCPFKAAPSGLLKVSAPMTFTLTQMSSAIPAFLERYPELQLDLHLDDRRVDIVREGFDLAIRGSDRLEDSSLIARTLTSMSHVLCATPGYFEKRGRPHTPADLNGLEHIRFSLSGHADAWEFEQGGHMESVAVNARYSVSSSLAVRDALRAGFGVSLIPRPYVEEDLRTGRLQAVLEDWSTVKTTLYAIYPSRQHVTPKLRALLDFLVAQFDSGN</sequence>
<evidence type="ECO:0000256" key="3">
    <source>
        <dbReference type="ARBA" id="ARBA00023125"/>
    </source>
</evidence>
<dbReference type="AlphaFoldDB" id="A0A0E3BIC5"/>
<dbReference type="Proteomes" id="UP000029567">
    <property type="component" value="Unassembled WGS sequence"/>
</dbReference>
<dbReference type="Gene3D" id="1.10.10.10">
    <property type="entry name" value="Winged helix-like DNA-binding domain superfamily/Winged helix DNA-binding domain"/>
    <property type="match status" value="1"/>
</dbReference>
<protein>
    <submittedName>
        <fullName evidence="6">Transcriptional regulator</fullName>
    </submittedName>
</protein>
<feature type="domain" description="HTH lysR-type" evidence="5">
    <location>
        <begin position="17"/>
        <end position="74"/>
    </location>
</feature>
<evidence type="ECO:0000313" key="6">
    <source>
        <dbReference type="EMBL" id="KGG93283.1"/>
    </source>
</evidence>
<keyword evidence="3" id="KW-0238">DNA-binding</keyword>
<name>A0A0E3BIC5_9BURK</name>
<dbReference type="SUPFAM" id="SSF46785">
    <property type="entry name" value="Winged helix' DNA-binding domain"/>
    <property type="match status" value="1"/>
</dbReference>